<feature type="compositionally biased region" description="Basic and acidic residues" evidence="4">
    <location>
        <begin position="224"/>
        <end position="234"/>
    </location>
</feature>
<keyword evidence="3" id="KW-0539">Nucleus</keyword>
<feature type="compositionally biased region" description="Basic residues" evidence="4">
    <location>
        <begin position="80"/>
        <end position="93"/>
    </location>
</feature>
<evidence type="ECO:0000313" key="7">
    <source>
        <dbReference type="Proteomes" id="UP001476247"/>
    </source>
</evidence>
<feature type="compositionally biased region" description="Basic and acidic residues" evidence="4">
    <location>
        <begin position="151"/>
        <end position="189"/>
    </location>
</feature>
<dbReference type="Gene3D" id="1.10.10.60">
    <property type="entry name" value="Homeodomain-like"/>
    <property type="match status" value="1"/>
</dbReference>
<feature type="domain" description="HTH myb-type" evidence="5">
    <location>
        <begin position="424"/>
        <end position="477"/>
    </location>
</feature>
<dbReference type="Pfam" id="PF00249">
    <property type="entry name" value="Myb_DNA-binding"/>
    <property type="match status" value="2"/>
</dbReference>
<evidence type="ECO:0000256" key="3">
    <source>
        <dbReference type="ARBA" id="ARBA00023242"/>
    </source>
</evidence>
<dbReference type="PANTHER" id="PTHR46380">
    <property type="entry name" value="CYCLIN-D-BINDING MYB-LIKE TRANSCRIPTION FACTOR 1"/>
    <property type="match status" value="1"/>
</dbReference>
<evidence type="ECO:0000256" key="1">
    <source>
        <dbReference type="ARBA" id="ARBA00004123"/>
    </source>
</evidence>
<keyword evidence="7" id="KW-1185">Reference proteome</keyword>
<dbReference type="InterPro" id="IPR017930">
    <property type="entry name" value="Myb_dom"/>
</dbReference>
<sequence length="625" mass="71293">MRPNNAITKEKQGNPAKEAKNNSSQEKQALIKAESPDKAVSAATKEKPKQVHSESASELKLAEKVHKQEKKAKTKTEKKAGHKAKKSKTKHVMNKNLFRETKTVEPLSSTPVPKVYESASDSDETDEEDAANPTRKAEPKAVPKAAPKAAPKADPKPKPKADPKPTRKADPKVTPEAEPKADLKRKAEPEPTPTEAAKIYESDSDSDETDKEEDVAAKKSNKRKIVDGKVKYRTSDVISDSESDSDSNKEAISNVKKPYKSMDFHLQKTDNVEHLKANRISFRKKRDYDENMTAAENIKGRLNDLFVPSVKDDEFISDSESDTDSGEDYETREYPSWQRTLSLKHNKEKDPWPTQRKFGYSDKLKLEKRIKKICKREGLSFGEAREIFSSSKRRPHIRFFQKIAKVFPNMSLHALAKQCKMMYHVKRVSAPWTPGEIAKLKELIEEHGTSPTTLSEYMERSPKNISDFMYNHMSTDSKRWEPEEDQIIAKAAAKLGPGQSFSATALVSEFYGTRTPKQIHRRYYTLRHLIKEDGTIEPKRKATLSEELDYLKGLLKQAEDLGLEEESQLDYSKNKGFVASSFYLKSRCTINGFEKMHIKEILEKLIKRQERIIESRRHEKLLGRE</sequence>
<feature type="region of interest" description="Disordered" evidence="4">
    <location>
        <begin position="1"/>
        <end position="258"/>
    </location>
</feature>
<feature type="compositionally biased region" description="Basic and acidic residues" evidence="4">
    <location>
        <begin position="44"/>
        <end position="66"/>
    </location>
</feature>
<evidence type="ECO:0000256" key="2">
    <source>
        <dbReference type="ARBA" id="ARBA00023125"/>
    </source>
</evidence>
<protein>
    <recommendedName>
        <fullName evidence="5">HTH myb-type domain-containing protein</fullName>
    </recommendedName>
</protein>
<dbReference type="CDD" id="cd00167">
    <property type="entry name" value="SANT"/>
    <property type="match status" value="1"/>
</dbReference>
<feature type="compositionally biased region" description="Basic and acidic residues" evidence="4">
    <location>
        <begin position="8"/>
        <end position="20"/>
    </location>
</feature>
<dbReference type="SMART" id="SM00717">
    <property type="entry name" value="SANT"/>
    <property type="match status" value="2"/>
</dbReference>
<dbReference type="PROSITE" id="PS51294">
    <property type="entry name" value="HTH_MYB"/>
    <property type="match status" value="2"/>
</dbReference>
<proteinExistence type="predicted"/>
<comment type="caution">
    <text evidence="6">The sequence shown here is derived from an EMBL/GenBank/DDBJ whole genome shotgun (WGS) entry which is preliminary data.</text>
</comment>
<comment type="subcellular location">
    <subcellularLocation>
        <location evidence="1">Nucleus</location>
    </subcellularLocation>
</comment>
<reference evidence="6 7" key="1">
    <citation type="submission" date="2024-04" db="EMBL/GenBank/DDBJ databases">
        <title>genome sequences of Mucor flavus KT1a and Helicostylum pulchrum KT1b strains isolation_sourced from the surface of a dry-aged beef.</title>
        <authorList>
            <person name="Toyotome T."/>
            <person name="Hosono M."/>
            <person name="Torimaru M."/>
            <person name="Fukuda K."/>
            <person name="Mikami N."/>
        </authorList>
    </citation>
    <scope>NUCLEOTIDE SEQUENCE [LARGE SCALE GENOMIC DNA]</scope>
    <source>
        <strain evidence="6 7">KT1b</strain>
    </source>
</reference>
<dbReference type="InterPro" id="IPR009057">
    <property type="entry name" value="Homeodomain-like_sf"/>
</dbReference>
<dbReference type="InterPro" id="IPR001005">
    <property type="entry name" value="SANT/Myb"/>
</dbReference>
<feature type="compositionally biased region" description="Acidic residues" evidence="4">
    <location>
        <begin position="202"/>
        <end position="213"/>
    </location>
</feature>
<feature type="domain" description="HTH myb-type" evidence="5">
    <location>
        <begin position="479"/>
        <end position="531"/>
    </location>
</feature>
<dbReference type="InterPro" id="IPR051651">
    <property type="entry name" value="DMTF1_DNA-bind_reg"/>
</dbReference>
<name>A0ABP9YBB6_9FUNG</name>
<evidence type="ECO:0000259" key="5">
    <source>
        <dbReference type="PROSITE" id="PS51294"/>
    </source>
</evidence>
<evidence type="ECO:0000256" key="4">
    <source>
        <dbReference type="SAM" id="MobiDB-lite"/>
    </source>
</evidence>
<feature type="compositionally biased region" description="Acidic residues" evidence="4">
    <location>
        <begin position="120"/>
        <end position="130"/>
    </location>
</feature>
<dbReference type="Proteomes" id="UP001476247">
    <property type="component" value="Unassembled WGS sequence"/>
</dbReference>
<organism evidence="6 7">
    <name type="scientific">Helicostylum pulchrum</name>
    <dbReference type="NCBI Taxonomy" id="562976"/>
    <lineage>
        <taxon>Eukaryota</taxon>
        <taxon>Fungi</taxon>
        <taxon>Fungi incertae sedis</taxon>
        <taxon>Mucoromycota</taxon>
        <taxon>Mucoromycotina</taxon>
        <taxon>Mucoromycetes</taxon>
        <taxon>Mucorales</taxon>
        <taxon>Mucorineae</taxon>
        <taxon>Mucoraceae</taxon>
        <taxon>Helicostylum</taxon>
    </lineage>
</organism>
<dbReference type="PANTHER" id="PTHR46380:SF2">
    <property type="entry name" value="CYCLIN-D-BINDING MYB-LIKE TRANSCRIPTION FACTOR 1"/>
    <property type="match status" value="1"/>
</dbReference>
<gene>
    <name evidence="6" type="ORF">HPULCUR_009373</name>
</gene>
<dbReference type="EMBL" id="BAABUJ010000031">
    <property type="protein sequence ID" value="GAA5803888.1"/>
    <property type="molecule type" value="Genomic_DNA"/>
</dbReference>
<accession>A0ABP9YBB6</accession>
<keyword evidence="2" id="KW-0238">DNA-binding</keyword>
<evidence type="ECO:0000313" key="6">
    <source>
        <dbReference type="EMBL" id="GAA5803888.1"/>
    </source>
</evidence>
<dbReference type="SUPFAM" id="SSF46689">
    <property type="entry name" value="Homeodomain-like"/>
    <property type="match status" value="1"/>
</dbReference>